<reference evidence="3 4" key="1">
    <citation type="submission" date="2019-02" db="EMBL/GenBank/DDBJ databases">
        <title>Deep-cultivation of Planctomycetes and their phenomic and genomic characterization uncovers novel biology.</title>
        <authorList>
            <person name="Wiegand S."/>
            <person name="Jogler M."/>
            <person name="Boedeker C."/>
            <person name="Pinto D."/>
            <person name="Vollmers J."/>
            <person name="Rivas-Marin E."/>
            <person name="Kohn T."/>
            <person name="Peeters S.H."/>
            <person name="Heuer A."/>
            <person name="Rast P."/>
            <person name="Oberbeckmann S."/>
            <person name="Bunk B."/>
            <person name="Jeske O."/>
            <person name="Meyerdierks A."/>
            <person name="Storesund J.E."/>
            <person name="Kallscheuer N."/>
            <person name="Luecker S."/>
            <person name="Lage O.M."/>
            <person name="Pohl T."/>
            <person name="Merkel B.J."/>
            <person name="Hornburger P."/>
            <person name="Mueller R.-W."/>
            <person name="Bruemmer F."/>
            <person name="Labrenz M."/>
            <person name="Spormann A.M."/>
            <person name="Op den Camp H."/>
            <person name="Overmann J."/>
            <person name="Amann R."/>
            <person name="Jetten M.S.M."/>
            <person name="Mascher T."/>
            <person name="Medema M.H."/>
            <person name="Devos D.P."/>
            <person name="Kaster A.-K."/>
            <person name="Ovreas L."/>
            <person name="Rohde M."/>
            <person name="Galperin M.Y."/>
            <person name="Jogler C."/>
        </authorList>
    </citation>
    <scope>NUCLEOTIDE SEQUENCE [LARGE SCALE GENOMIC DNA]</scope>
    <source>
        <strain evidence="3 4">CA12</strain>
    </source>
</reference>
<dbReference type="SUPFAM" id="SSF50939">
    <property type="entry name" value="Sialidases"/>
    <property type="match status" value="1"/>
</dbReference>
<feature type="chain" id="PRO_5021900644" description="Ser-Thr-rich glycosyl-phosphatidyl-inositol-anchored membrane family protein" evidence="2">
    <location>
        <begin position="25"/>
        <end position="501"/>
    </location>
</feature>
<dbReference type="Proteomes" id="UP000318741">
    <property type="component" value="Chromosome"/>
</dbReference>
<gene>
    <name evidence="3" type="ORF">CA12_31210</name>
</gene>
<keyword evidence="4" id="KW-1185">Reference proteome</keyword>
<dbReference type="KEGG" id="acaf:CA12_31210"/>
<evidence type="ECO:0000313" key="4">
    <source>
        <dbReference type="Proteomes" id="UP000318741"/>
    </source>
</evidence>
<dbReference type="EMBL" id="CP036265">
    <property type="protein sequence ID" value="QDT17011.1"/>
    <property type="molecule type" value="Genomic_DNA"/>
</dbReference>
<proteinExistence type="predicted"/>
<dbReference type="OrthoDB" id="257265at2"/>
<feature type="compositionally biased region" description="Low complexity" evidence="1">
    <location>
        <begin position="266"/>
        <end position="275"/>
    </location>
</feature>
<evidence type="ECO:0008006" key="5">
    <source>
        <dbReference type="Google" id="ProtNLM"/>
    </source>
</evidence>
<feature type="region of interest" description="Disordered" evidence="1">
    <location>
        <begin position="235"/>
        <end position="292"/>
    </location>
</feature>
<dbReference type="RefSeq" id="WP_145359920.1">
    <property type="nucleotide sequence ID" value="NZ_CP036265.1"/>
</dbReference>
<keyword evidence="2" id="KW-0732">Signal</keyword>
<accession>A0A517PCE2</accession>
<sequence precursor="true">MTRLTPRRIPLAAAAVLSSLGALAAPAAGQDRASGNPVHSNRETFRIPFAASAADLAAAGATEARLLVSTDAGRRWEEAGSAAPGAGGFQYSAPADGDYWFSVLTVDAQGMPAPADVAIVPQLHVRMDRVAPTVQVGAAPAGDGTVAVRWNVADPDADPAALRVTFTPEGGAGQRVPVTPALSGSFRIPAQRAGGSVTISVADRAGNVGTATCRTGGSAAPVSYTQQADYGAGAVERASGSLSAPHRPAGLSNEPRSPAPVPPSVSPRLPAAPSAGAQARRHDVGFGGASPSAGASALKNRSFKIGYAVDAVGSSGVGAVDVFITPDGGQHWYSYGQDVDRVSPAEISVPGDGDYGFCVRVRSGAGLAPAPPRNGEAPDVRVTVDGTPPTVDLLSAGQGRGAEANTLSLEWRAADNRPGAVPVRVELADSAGGPWEVVQDWGPDSGSAVVPLRPGRSANGGRVFVRVSARDDAGNEGSAVTPHGVAVDLVRPSARVLGVVR</sequence>
<protein>
    <recommendedName>
        <fullName evidence="5">Ser-Thr-rich glycosyl-phosphatidyl-inositol-anchored membrane family protein</fullName>
    </recommendedName>
</protein>
<feature type="signal peptide" evidence="2">
    <location>
        <begin position="1"/>
        <end position="24"/>
    </location>
</feature>
<evidence type="ECO:0000313" key="3">
    <source>
        <dbReference type="EMBL" id="QDT17011.1"/>
    </source>
</evidence>
<dbReference type="AlphaFoldDB" id="A0A517PCE2"/>
<evidence type="ECO:0000256" key="2">
    <source>
        <dbReference type="SAM" id="SignalP"/>
    </source>
</evidence>
<dbReference type="InterPro" id="IPR036278">
    <property type="entry name" value="Sialidase_sf"/>
</dbReference>
<organism evidence="3 4">
    <name type="scientific">Alienimonas californiensis</name>
    <dbReference type="NCBI Taxonomy" id="2527989"/>
    <lineage>
        <taxon>Bacteria</taxon>
        <taxon>Pseudomonadati</taxon>
        <taxon>Planctomycetota</taxon>
        <taxon>Planctomycetia</taxon>
        <taxon>Planctomycetales</taxon>
        <taxon>Planctomycetaceae</taxon>
        <taxon>Alienimonas</taxon>
    </lineage>
</organism>
<evidence type="ECO:0000256" key="1">
    <source>
        <dbReference type="SAM" id="MobiDB-lite"/>
    </source>
</evidence>
<name>A0A517PCE2_9PLAN</name>